<dbReference type="PANTHER" id="PTHR12461:SF98">
    <property type="entry name" value="CUPIN-LIKE DOMAIN-CONTAINING PROTEIN"/>
    <property type="match status" value="1"/>
</dbReference>
<dbReference type="PANTHER" id="PTHR12461">
    <property type="entry name" value="HYPOXIA-INDUCIBLE FACTOR 1 ALPHA INHIBITOR-RELATED"/>
    <property type="match status" value="1"/>
</dbReference>
<accession>A0A9N8HXC4</accession>
<protein>
    <submittedName>
        <fullName evidence="2">Hypoxia-inducible factor 1-alpha inhibitor</fullName>
    </submittedName>
</protein>
<feature type="domain" description="JmjC" evidence="1">
    <location>
        <begin position="210"/>
        <end position="388"/>
    </location>
</feature>
<dbReference type="Proteomes" id="UP001153069">
    <property type="component" value="Unassembled WGS sequence"/>
</dbReference>
<evidence type="ECO:0000313" key="2">
    <source>
        <dbReference type="EMBL" id="CAB9526153.1"/>
    </source>
</evidence>
<dbReference type="PROSITE" id="PS51184">
    <property type="entry name" value="JMJC"/>
    <property type="match status" value="1"/>
</dbReference>
<gene>
    <name evidence="2" type="ORF">SEMRO_1786_G297440.1</name>
</gene>
<dbReference type="InterPro" id="IPR003347">
    <property type="entry name" value="JmjC_dom"/>
</dbReference>
<organism evidence="2 3">
    <name type="scientific">Seminavis robusta</name>
    <dbReference type="NCBI Taxonomy" id="568900"/>
    <lineage>
        <taxon>Eukaryota</taxon>
        <taxon>Sar</taxon>
        <taxon>Stramenopiles</taxon>
        <taxon>Ochrophyta</taxon>
        <taxon>Bacillariophyta</taxon>
        <taxon>Bacillariophyceae</taxon>
        <taxon>Bacillariophycidae</taxon>
        <taxon>Naviculales</taxon>
        <taxon>Naviculaceae</taxon>
        <taxon>Seminavis</taxon>
    </lineage>
</organism>
<dbReference type="EMBL" id="CAICTM010001784">
    <property type="protein sequence ID" value="CAB9526153.1"/>
    <property type="molecule type" value="Genomic_DNA"/>
</dbReference>
<dbReference type="Gene3D" id="2.60.120.10">
    <property type="entry name" value="Jelly Rolls"/>
    <property type="match status" value="1"/>
</dbReference>
<sequence length="395" mass="46392">MVPCIVLFLRMVVPRGRLLFRRHYHHIQPKPVQQPSDSYDIFHCPELPPENYPREYPILEVLGNWNVTVLVPPKTIYQGICVFDVTAAVKRGISREDIENQIQNYRAAEVPFVVRNDPAVLQSVELWNRNGYLSRKLQDKRFEATLSNTTIVTFFNTNPEWNNIPEHFVSPTRDVPMTYAEWYTRAQRSSHNNNHKQQEYAYLRLDACLPDKNCDSTYRGNPNELDDADFIYNDLPFFHPNNNNHNSSKSLYPIDIEKARGIQCRFASPGLTAEAHFDNERNYIAMLKGERRFLLAHPQNCPNLYLYPPKHPLERHTRVDWSQQVNLNDSFPNFWRATINEVVLTAGDVLYLPTYWFHHIVSLTLNYQCNTRSGYSVEYDQTIYDCGFFYDFPDE</sequence>
<dbReference type="Pfam" id="PF13621">
    <property type="entry name" value="Cupin_8"/>
    <property type="match status" value="1"/>
</dbReference>
<comment type="caution">
    <text evidence="2">The sequence shown here is derived from an EMBL/GenBank/DDBJ whole genome shotgun (WGS) entry which is preliminary data.</text>
</comment>
<reference evidence="2" key="1">
    <citation type="submission" date="2020-06" db="EMBL/GenBank/DDBJ databases">
        <authorList>
            <consortium name="Plant Systems Biology data submission"/>
        </authorList>
    </citation>
    <scope>NUCLEOTIDE SEQUENCE</scope>
    <source>
        <strain evidence="2">D6</strain>
    </source>
</reference>
<dbReference type="SMART" id="SM00558">
    <property type="entry name" value="JmjC"/>
    <property type="match status" value="1"/>
</dbReference>
<dbReference type="InterPro" id="IPR041667">
    <property type="entry name" value="Cupin_8"/>
</dbReference>
<dbReference type="InterPro" id="IPR014710">
    <property type="entry name" value="RmlC-like_jellyroll"/>
</dbReference>
<dbReference type="OrthoDB" id="415358at2759"/>
<proteinExistence type="predicted"/>
<dbReference type="SUPFAM" id="SSF51197">
    <property type="entry name" value="Clavaminate synthase-like"/>
    <property type="match status" value="1"/>
</dbReference>
<dbReference type="AlphaFoldDB" id="A0A9N8HXC4"/>
<name>A0A9N8HXC4_9STRA</name>
<evidence type="ECO:0000313" key="3">
    <source>
        <dbReference type="Proteomes" id="UP001153069"/>
    </source>
</evidence>
<keyword evidence="3" id="KW-1185">Reference proteome</keyword>
<evidence type="ECO:0000259" key="1">
    <source>
        <dbReference type="PROSITE" id="PS51184"/>
    </source>
</evidence>